<evidence type="ECO:0000313" key="2">
    <source>
        <dbReference type="Proteomes" id="UP000006064"/>
    </source>
</evidence>
<protein>
    <recommendedName>
        <fullName evidence="3">CRISPR-associated protein</fullName>
    </recommendedName>
</protein>
<evidence type="ECO:0008006" key="3">
    <source>
        <dbReference type="Google" id="ProtNLM"/>
    </source>
</evidence>
<dbReference type="HOGENOM" id="CLU_835815_0_0_2"/>
<name>I3ZWR9_THECF</name>
<dbReference type="KEGG" id="thm:CL1_1958"/>
<keyword evidence="2" id="KW-1185">Reference proteome</keyword>
<reference evidence="1 2" key="1">
    <citation type="journal article" date="2012" name="J. Bacteriol.">
        <title>Complete Genome Sequence of the Hyperthermophilic Archaeon Thermococcus sp. Strain CL1, Isolated from a Paralvinella sp. Polychaete Worm Collected from a Hydrothermal Vent.</title>
        <authorList>
            <person name="Jung J.H."/>
            <person name="Holden J.F."/>
            <person name="Seo D.H."/>
            <person name="Park K.H."/>
            <person name="Shin H."/>
            <person name="Ryu S."/>
            <person name="Lee J.H."/>
            <person name="Park C.S."/>
        </authorList>
    </citation>
    <scope>NUCLEOTIDE SEQUENCE [LARGE SCALE GENOMIC DNA]</scope>
    <source>
        <strain evidence="2">DSM 27260 / KACC 17922 / CL1</strain>
    </source>
</reference>
<evidence type="ECO:0000313" key="1">
    <source>
        <dbReference type="EMBL" id="AFL96153.1"/>
    </source>
</evidence>
<dbReference type="EMBL" id="CP003651">
    <property type="protein sequence ID" value="AFL96153.1"/>
    <property type="molecule type" value="Genomic_DNA"/>
</dbReference>
<dbReference type="STRING" id="163003.CL1_1958"/>
<gene>
    <name evidence="1" type="ORF">CL1_1958</name>
</gene>
<dbReference type="AlphaFoldDB" id="I3ZWR9"/>
<proteinExistence type="predicted"/>
<accession>I3ZWR9</accession>
<sequence>MPVLGVYHVSGLGLSPGALTMPLTAVYILQAAAQMGHNGARDFFRLSGEAGERSGSREKHPGMPEVVIVFDTPEAIDGKLRLTYDSRWFRGLSNMRQREEPIHRPIVKYLCRLWDCLEGLGVELKRPKHFYLVKVNRQDFDEVFDRATTLFYGIRRKEVWVNLIGGSNQINLALMIAGSYTMVPSRYYYVFQDAPLLEPGWLEKCPRDEHEVFKCANEILNRWNDLPPLNLGVGSILRSLLERFYTAKGSAYISKSEVLDILEKRGYTEKFIPKLIEAGYITPVDGDTFTMGPFIERSWRLFGAALEHSRIDSIGKWRELMGDSLVEVPFEC</sequence>
<organism evidence="1 2">
    <name type="scientific">Thermococcus cleftensis (strain DSM 27260 / KACC 17922 / CL1)</name>
    <dbReference type="NCBI Taxonomy" id="163003"/>
    <lineage>
        <taxon>Archaea</taxon>
        <taxon>Methanobacteriati</taxon>
        <taxon>Methanobacteriota</taxon>
        <taxon>Thermococci</taxon>
        <taxon>Thermococcales</taxon>
        <taxon>Thermococcaceae</taxon>
        <taxon>Thermococcus</taxon>
    </lineage>
</organism>
<dbReference type="Proteomes" id="UP000006064">
    <property type="component" value="Chromosome"/>
</dbReference>